<evidence type="ECO:0000313" key="3">
    <source>
        <dbReference type="EMBL" id="GII76321.1"/>
    </source>
</evidence>
<dbReference type="AlphaFoldDB" id="A0A919R0T6"/>
<dbReference type="SUPFAM" id="SSF52980">
    <property type="entry name" value="Restriction endonuclease-like"/>
    <property type="match status" value="1"/>
</dbReference>
<dbReference type="EMBL" id="BOOU01000017">
    <property type="protein sequence ID" value="GII76321.1"/>
    <property type="molecule type" value="Genomic_DNA"/>
</dbReference>
<evidence type="ECO:0000259" key="2">
    <source>
        <dbReference type="Pfam" id="PF05685"/>
    </source>
</evidence>
<sequence length="282" mass="29510">MMVMTSRKPHPTSATPPSPPAAPGPEARRPAHPAGHDVPVPAAPDHPGPDTAGSDLAGPAVRPAAAAPATEARATRQRLVPSAETAHLPPPGSPRELLDALPELSLRIELINGRMIVSPMGTPEHADAAMALYDALAPVAKLHGWRAYTGNVDVCIDGPRDAATPDFVIAPVDCPRWGTRELLSTGLLLVAEVVSPGSVREDREDKPDLYARGGVPVLLVIDPLDSPPSVTVLSSPKDGRYQTATCVVMGKPLRIPGPINFDLDTAIFLVEPPAARAAVRGR</sequence>
<dbReference type="Proteomes" id="UP000655287">
    <property type="component" value="Unassembled WGS sequence"/>
</dbReference>
<feature type="domain" description="Putative restriction endonuclease" evidence="2">
    <location>
        <begin position="99"/>
        <end position="255"/>
    </location>
</feature>
<gene>
    <name evidence="3" type="ORF">Sru01_13030</name>
</gene>
<comment type="caution">
    <text evidence="3">The sequence shown here is derived from an EMBL/GenBank/DDBJ whole genome shotgun (WGS) entry which is preliminary data.</text>
</comment>
<feature type="compositionally biased region" description="Pro residues" evidence="1">
    <location>
        <begin position="14"/>
        <end position="23"/>
    </location>
</feature>
<evidence type="ECO:0000256" key="1">
    <source>
        <dbReference type="SAM" id="MobiDB-lite"/>
    </source>
</evidence>
<feature type="compositionally biased region" description="Low complexity" evidence="1">
    <location>
        <begin position="57"/>
        <end position="72"/>
    </location>
</feature>
<dbReference type="PANTHER" id="PTHR35400:SF3">
    <property type="entry name" value="SLL1072 PROTEIN"/>
    <property type="match status" value="1"/>
</dbReference>
<dbReference type="CDD" id="cd06260">
    <property type="entry name" value="DUF820-like"/>
    <property type="match status" value="1"/>
</dbReference>
<name>A0A919R0T6_9ACTN</name>
<dbReference type="InterPro" id="IPR011335">
    <property type="entry name" value="Restrct_endonuc-II-like"/>
</dbReference>
<dbReference type="Gene3D" id="3.90.1570.10">
    <property type="entry name" value="tt1808, chain A"/>
    <property type="match status" value="1"/>
</dbReference>
<proteinExistence type="predicted"/>
<organism evidence="3 4">
    <name type="scientific">Sphaerisporangium rufum</name>
    <dbReference type="NCBI Taxonomy" id="1381558"/>
    <lineage>
        <taxon>Bacteria</taxon>
        <taxon>Bacillati</taxon>
        <taxon>Actinomycetota</taxon>
        <taxon>Actinomycetes</taxon>
        <taxon>Streptosporangiales</taxon>
        <taxon>Streptosporangiaceae</taxon>
        <taxon>Sphaerisporangium</taxon>
    </lineage>
</organism>
<dbReference type="Pfam" id="PF05685">
    <property type="entry name" value="Uma2"/>
    <property type="match status" value="1"/>
</dbReference>
<dbReference type="InterPro" id="IPR008538">
    <property type="entry name" value="Uma2"/>
</dbReference>
<dbReference type="PANTHER" id="PTHR35400">
    <property type="entry name" value="SLR1083 PROTEIN"/>
    <property type="match status" value="1"/>
</dbReference>
<dbReference type="InterPro" id="IPR012296">
    <property type="entry name" value="Nuclease_put_TT1808"/>
</dbReference>
<evidence type="ECO:0000313" key="4">
    <source>
        <dbReference type="Proteomes" id="UP000655287"/>
    </source>
</evidence>
<protein>
    <recommendedName>
        <fullName evidence="2">Putative restriction endonuclease domain-containing protein</fullName>
    </recommendedName>
</protein>
<accession>A0A919R0T6</accession>
<feature type="region of interest" description="Disordered" evidence="1">
    <location>
        <begin position="1"/>
        <end position="78"/>
    </location>
</feature>
<reference evidence="3" key="1">
    <citation type="submission" date="2021-01" db="EMBL/GenBank/DDBJ databases">
        <title>Whole genome shotgun sequence of Sphaerisporangium rufum NBRC 109079.</title>
        <authorList>
            <person name="Komaki H."/>
            <person name="Tamura T."/>
        </authorList>
    </citation>
    <scope>NUCLEOTIDE SEQUENCE</scope>
    <source>
        <strain evidence="3">NBRC 109079</strain>
    </source>
</reference>
<keyword evidence="4" id="KW-1185">Reference proteome</keyword>